<dbReference type="STRING" id="268407.PWYN_10930"/>
<sequence length="670" mass="77282">MGSQGGISSLRIVFPIGSKDDPNGKEGLTHLLEHVVMKANVKGCNLIELSSTFGFEVRAMTSKEYLCLEFEGSRWKFIRFYESFVKFMALLGEYIDLNDDFLMKEKSVIRSEMKFKFDQLSRHERVEYFAERWKWTRLEHSVLGSEASLEVISVDDLTSQLKSLTLSYPEIMLIHNDPADREKLEELTAEFVNDRVMVSGDEYQKVLYSLVTYIAKENNIKHVEADYYGSIGRLKLSFPARQQLINLHERQIIDAIKVFPGNPYIKKDLIETLINGNPEFLLKEFFALLNQIMINVTSHPNNLDFNPIKDMGVVGNHRWCLIKNMDNFSDFAAVSILPDRWIRKRLKGVTNNLLCYLHSVSPADIKVNCEIGLISVYISGTANQVMEAVNKILQFNTIEAQSFFHNGSDKRVSGHSLSLICDHFLHSDSIQDYSQSVVISSQELLNCLTRQIREGVSIVTSINNKSYFMGHLSDDQPNHLTDLEVPLNRTEERSIASLLLATEYIEVWPGSSVFSPQKYLSHTLWSMIAGIDGEMFREFTLEQSKSYSHTFFPRELYHFGYRILYVHCSDSGLKYEIGPRFREMLNKLRRNLDMPRIEMAKEKVRIRRERINDSLAQRFIYLSAYLLNHTNTESFFNYEAELSIIQPDTLKTYISQMIDSSTNIFGLEGI</sequence>
<accession>A0A098MB72</accession>
<dbReference type="InterPro" id="IPR011765">
    <property type="entry name" value="Pept_M16_N"/>
</dbReference>
<reference evidence="2 3" key="1">
    <citation type="submission" date="2014-08" db="EMBL/GenBank/DDBJ databases">
        <authorList>
            <person name="den Bakker H.C."/>
        </authorList>
    </citation>
    <scope>NUCLEOTIDE SEQUENCE [LARGE SCALE GENOMIC DNA]</scope>
    <source>
        <strain evidence="2 3">DSM 18334</strain>
    </source>
</reference>
<dbReference type="EMBL" id="JQCR01000002">
    <property type="protein sequence ID" value="KGE19794.1"/>
    <property type="molecule type" value="Genomic_DNA"/>
</dbReference>
<dbReference type="eggNOG" id="COG0612">
    <property type="taxonomic scope" value="Bacteria"/>
</dbReference>
<dbReference type="OrthoDB" id="9811314at2"/>
<dbReference type="RefSeq" id="WP_084146681.1">
    <property type="nucleotide sequence ID" value="NZ_JQCR01000002.1"/>
</dbReference>
<dbReference type="InterPro" id="IPR011249">
    <property type="entry name" value="Metalloenz_LuxS/M16"/>
</dbReference>
<proteinExistence type="predicted"/>
<dbReference type="SUPFAM" id="SSF63411">
    <property type="entry name" value="LuxS/MPP-like metallohydrolase"/>
    <property type="match status" value="2"/>
</dbReference>
<evidence type="ECO:0000313" key="2">
    <source>
        <dbReference type="EMBL" id="KGE19794.1"/>
    </source>
</evidence>
<evidence type="ECO:0000313" key="3">
    <source>
        <dbReference type="Proteomes" id="UP000029734"/>
    </source>
</evidence>
<gene>
    <name evidence="2" type="ORF">PWYN_10930</name>
</gene>
<dbReference type="AlphaFoldDB" id="A0A098MB72"/>
<protein>
    <recommendedName>
        <fullName evidence="1">Peptidase M16 N-terminal domain-containing protein</fullName>
    </recommendedName>
</protein>
<feature type="domain" description="Peptidase M16 N-terminal" evidence="1">
    <location>
        <begin position="7"/>
        <end position="114"/>
    </location>
</feature>
<dbReference type="GO" id="GO:0046872">
    <property type="term" value="F:metal ion binding"/>
    <property type="evidence" value="ECO:0007669"/>
    <property type="project" value="InterPro"/>
</dbReference>
<evidence type="ECO:0000259" key="1">
    <source>
        <dbReference type="Pfam" id="PF00675"/>
    </source>
</evidence>
<dbReference type="Proteomes" id="UP000029734">
    <property type="component" value="Unassembled WGS sequence"/>
</dbReference>
<dbReference type="Gene3D" id="3.30.830.10">
    <property type="entry name" value="Metalloenzyme, LuxS/M16 peptidase-like"/>
    <property type="match status" value="1"/>
</dbReference>
<reference evidence="2 3" key="2">
    <citation type="submission" date="2014-10" db="EMBL/GenBank/DDBJ databases">
        <title>Comparative genomics of the Paenibacillus odorifer group.</title>
        <authorList>
            <person name="Tsai Y.-C."/>
            <person name="Martin N."/>
            <person name="Korlach J."/>
            <person name="Wiedmann M."/>
        </authorList>
    </citation>
    <scope>NUCLEOTIDE SEQUENCE [LARGE SCALE GENOMIC DNA]</scope>
    <source>
        <strain evidence="2 3">DSM 18334</strain>
    </source>
</reference>
<name>A0A098MB72_9BACL</name>
<dbReference type="Pfam" id="PF00675">
    <property type="entry name" value="Peptidase_M16"/>
    <property type="match status" value="1"/>
</dbReference>
<organism evidence="2 3">
    <name type="scientific">Paenibacillus wynnii</name>
    <dbReference type="NCBI Taxonomy" id="268407"/>
    <lineage>
        <taxon>Bacteria</taxon>
        <taxon>Bacillati</taxon>
        <taxon>Bacillota</taxon>
        <taxon>Bacilli</taxon>
        <taxon>Bacillales</taxon>
        <taxon>Paenibacillaceae</taxon>
        <taxon>Paenibacillus</taxon>
    </lineage>
</organism>
<keyword evidence="3" id="KW-1185">Reference proteome</keyword>
<comment type="caution">
    <text evidence="2">The sequence shown here is derived from an EMBL/GenBank/DDBJ whole genome shotgun (WGS) entry which is preliminary data.</text>
</comment>